<gene>
    <name evidence="2" type="primary">AVEN_107296_1</name>
    <name evidence="2" type="ORF">TNCT_420011</name>
</gene>
<accession>A0A8X6FTN4</accession>
<dbReference type="EMBL" id="BMAO01023383">
    <property type="protein sequence ID" value="GFQ88358.1"/>
    <property type="molecule type" value="Genomic_DNA"/>
</dbReference>
<proteinExistence type="predicted"/>
<comment type="caution">
    <text evidence="2">The sequence shown here is derived from an EMBL/GenBank/DDBJ whole genome shotgun (WGS) entry which is preliminary data.</text>
</comment>
<feature type="compositionally biased region" description="Low complexity" evidence="1">
    <location>
        <begin position="47"/>
        <end position="58"/>
    </location>
</feature>
<evidence type="ECO:0000313" key="3">
    <source>
        <dbReference type="Proteomes" id="UP000887116"/>
    </source>
</evidence>
<dbReference type="Proteomes" id="UP000887116">
    <property type="component" value="Unassembled WGS sequence"/>
</dbReference>
<evidence type="ECO:0000313" key="2">
    <source>
        <dbReference type="EMBL" id="GFQ88358.1"/>
    </source>
</evidence>
<dbReference type="Pfam" id="PF10961">
    <property type="entry name" value="SelK_SelG"/>
    <property type="match status" value="1"/>
</dbReference>
<dbReference type="InterPro" id="IPR024491">
    <property type="entry name" value="Se_SelK/SelG"/>
</dbReference>
<reference evidence="2" key="1">
    <citation type="submission" date="2020-07" db="EMBL/GenBank/DDBJ databases">
        <title>Multicomponent nature underlies the extraordinary mechanical properties of spider dragline silk.</title>
        <authorList>
            <person name="Kono N."/>
            <person name="Nakamura H."/>
            <person name="Mori M."/>
            <person name="Yoshida Y."/>
            <person name="Ohtoshi R."/>
            <person name="Malay A.D."/>
            <person name="Moran D.A.P."/>
            <person name="Tomita M."/>
            <person name="Numata K."/>
            <person name="Arakawa K."/>
        </authorList>
    </citation>
    <scope>NUCLEOTIDE SEQUENCE</scope>
</reference>
<name>A0A8X6FTN4_TRICU</name>
<keyword evidence="3" id="KW-1185">Reference proteome</keyword>
<sequence length="92" mass="9979">MPRISERGTLSGGTSLWSVNRLSDMMWGFFNLMYFYFRSLLDPLINPGGDSRTGSRSGSGRGPPRPPGRGNFRTFADAFGNNDSIPPPPPGG</sequence>
<evidence type="ECO:0008006" key="4">
    <source>
        <dbReference type="Google" id="ProtNLM"/>
    </source>
</evidence>
<protein>
    <recommendedName>
        <fullName evidence="4">Selenoprotein K</fullName>
    </recommendedName>
</protein>
<dbReference type="OrthoDB" id="167295at2759"/>
<feature type="region of interest" description="Disordered" evidence="1">
    <location>
        <begin position="47"/>
        <end position="92"/>
    </location>
</feature>
<dbReference type="AlphaFoldDB" id="A0A8X6FTN4"/>
<organism evidence="2 3">
    <name type="scientific">Trichonephila clavata</name>
    <name type="common">Joro spider</name>
    <name type="synonym">Nephila clavata</name>
    <dbReference type="NCBI Taxonomy" id="2740835"/>
    <lineage>
        <taxon>Eukaryota</taxon>
        <taxon>Metazoa</taxon>
        <taxon>Ecdysozoa</taxon>
        <taxon>Arthropoda</taxon>
        <taxon>Chelicerata</taxon>
        <taxon>Arachnida</taxon>
        <taxon>Araneae</taxon>
        <taxon>Araneomorphae</taxon>
        <taxon>Entelegynae</taxon>
        <taxon>Araneoidea</taxon>
        <taxon>Nephilidae</taxon>
        <taxon>Trichonephila</taxon>
    </lineage>
</organism>
<evidence type="ECO:0000256" key="1">
    <source>
        <dbReference type="SAM" id="MobiDB-lite"/>
    </source>
</evidence>